<evidence type="ECO:0000256" key="1">
    <source>
        <dbReference type="ARBA" id="ARBA00022741"/>
    </source>
</evidence>
<dbReference type="InterPro" id="IPR005225">
    <property type="entry name" value="Small_GTP-bd"/>
</dbReference>
<evidence type="ECO:0000256" key="2">
    <source>
        <dbReference type="ARBA" id="ARBA00023134"/>
    </source>
</evidence>
<dbReference type="InterPro" id="IPR027417">
    <property type="entry name" value="P-loop_NTPase"/>
</dbReference>
<keyword evidence="2" id="KW-0342">GTP-binding</keyword>
<evidence type="ECO:0000259" key="3">
    <source>
        <dbReference type="PROSITE" id="PS51722"/>
    </source>
</evidence>
<dbReference type="PANTHER" id="PTHR43261">
    <property type="entry name" value="TRANSLATION ELONGATION FACTOR G-RELATED"/>
    <property type="match status" value="1"/>
</dbReference>
<reference evidence="4" key="1">
    <citation type="journal article" date="2015" name="Nature">
        <title>Complex archaea that bridge the gap between prokaryotes and eukaryotes.</title>
        <authorList>
            <person name="Spang A."/>
            <person name="Saw J.H."/>
            <person name="Jorgensen S.L."/>
            <person name="Zaremba-Niedzwiedzka K."/>
            <person name="Martijn J."/>
            <person name="Lind A.E."/>
            <person name="van Eijk R."/>
            <person name="Schleper C."/>
            <person name="Guy L."/>
            <person name="Ettema T.J."/>
        </authorList>
    </citation>
    <scope>NUCLEOTIDE SEQUENCE</scope>
</reference>
<gene>
    <name evidence="4" type="ORF">LCGC14_2386820</name>
</gene>
<dbReference type="NCBIfam" id="TIGR00231">
    <property type="entry name" value="small_GTP"/>
    <property type="match status" value="1"/>
</dbReference>
<protein>
    <recommendedName>
        <fullName evidence="3">Tr-type G domain-containing protein</fullName>
    </recommendedName>
</protein>
<dbReference type="InterPro" id="IPR000795">
    <property type="entry name" value="T_Tr_GTP-bd_dom"/>
</dbReference>
<dbReference type="PROSITE" id="PS51722">
    <property type="entry name" value="G_TR_2"/>
    <property type="match status" value="1"/>
</dbReference>
<comment type="caution">
    <text evidence="4">The sequence shown here is derived from an EMBL/GenBank/DDBJ whole genome shotgun (WGS) entry which is preliminary data.</text>
</comment>
<feature type="non-terminal residue" evidence="4">
    <location>
        <position position="130"/>
    </location>
</feature>
<dbReference type="GO" id="GO:0003924">
    <property type="term" value="F:GTPase activity"/>
    <property type="evidence" value="ECO:0007669"/>
    <property type="project" value="InterPro"/>
</dbReference>
<accession>A0A0F9EU05</accession>
<dbReference type="PANTHER" id="PTHR43261:SF6">
    <property type="entry name" value="ELONGATION FACTOR G-LIKE PROTEIN"/>
    <property type="match status" value="1"/>
</dbReference>
<feature type="domain" description="Tr-type G" evidence="3">
    <location>
        <begin position="7"/>
        <end position="130"/>
    </location>
</feature>
<dbReference type="GO" id="GO:0032790">
    <property type="term" value="P:ribosome disassembly"/>
    <property type="evidence" value="ECO:0007669"/>
    <property type="project" value="TreeGrafter"/>
</dbReference>
<proteinExistence type="predicted"/>
<dbReference type="AlphaFoldDB" id="A0A0F9EU05"/>
<name>A0A0F9EU05_9ZZZZ</name>
<sequence length="130" mass="14280">MKTYQTNQVKNIALLGNSGSGKTTLAESMLMEGGVISRKGEVDQKTTASDFREIEQENQRSIYSSVLYTEYGDKKVNILDVPGADDFIGGVISSLRVSDVAVMLINSQNGVEVGTEIHQRYTEKYNIPVV</sequence>
<dbReference type="Gene3D" id="3.40.50.300">
    <property type="entry name" value="P-loop containing nucleotide triphosphate hydrolases"/>
    <property type="match status" value="1"/>
</dbReference>
<organism evidence="4">
    <name type="scientific">marine sediment metagenome</name>
    <dbReference type="NCBI Taxonomy" id="412755"/>
    <lineage>
        <taxon>unclassified sequences</taxon>
        <taxon>metagenomes</taxon>
        <taxon>ecological metagenomes</taxon>
    </lineage>
</organism>
<dbReference type="EMBL" id="LAZR01035525">
    <property type="protein sequence ID" value="KKL27273.1"/>
    <property type="molecule type" value="Genomic_DNA"/>
</dbReference>
<dbReference type="GO" id="GO:0005525">
    <property type="term" value="F:GTP binding"/>
    <property type="evidence" value="ECO:0007669"/>
    <property type="project" value="UniProtKB-KW"/>
</dbReference>
<keyword evidence="1" id="KW-0547">Nucleotide-binding</keyword>
<dbReference type="SUPFAM" id="SSF52540">
    <property type="entry name" value="P-loop containing nucleoside triphosphate hydrolases"/>
    <property type="match status" value="1"/>
</dbReference>
<dbReference type="Pfam" id="PF00009">
    <property type="entry name" value="GTP_EFTU"/>
    <property type="match status" value="1"/>
</dbReference>
<evidence type="ECO:0000313" key="4">
    <source>
        <dbReference type="EMBL" id="KKL27273.1"/>
    </source>
</evidence>